<comment type="function">
    <text evidence="5">An accessory protein needed during the final step in the assembly of 30S ribosomal subunit, possibly for assembly of the head region. Essential for efficient processing of 16S rRNA. May be needed both before and after RbfA during the maturation of 16S rRNA. It has affinity for free ribosomal 30S subunits but not for 70S ribosomes.</text>
</comment>
<dbReference type="InterPro" id="IPR056792">
    <property type="entry name" value="PRC_RimM"/>
</dbReference>
<comment type="subcellular location">
    <subcellularLocation>
        <location evidence="5">Cytoplasm</location>
    </subcellularLocation>
</comment>
<feature type="domain" description="RimM N-terminal" evidence="7">
    <location>
        <begin position="2"/>
        <end position="82"/>
    </location>
</feature>
<feature type="domain" description="Ribosome maturation factor RimM PRC barrel" evidence="8">
    <location>
        <begin position="97"/>
        <end position="164"/>
    </location>
</feature>
<comment type="subunit">
    <text evidence="5">Binds ribosomal protein uS19.</text>
</comment>
<evidence type="ECO:0000313" key="10">
    <source>
        <dbReference type="Proteomes" id="UP001595704"/>
    </source>
</evidence>
<reference evidence="10" key="1">
    <citation type="journal article" date="2019" name="Int. J. Syst. Evol. Microbiol.">
        <title>The Global Catalogue of Microorganisms (GCM) 10K type strain sequencing project: providing services to taxonomists for standard genome sequencing and annotation.</title>
        <authorList>
            <consortium name="The Broad Institute Genomics Platform"/>
            <consortium name="The Broad Institute Genome Sequencing Center for Infectious Disease"/>
            <person name="Wu L."/>
            <person name="Ma J."/>
        </authorList>
    </citation>
    <scope>NUCLEOTIDE SEQUENCE [LARGE SCALE GENOMIC DNA]</scope>
    <source>
        <strain evidence="10">KCTC 42282</strain>
    </source>
</reference>
<evidence type="ECO:0000259" key="7">
    <source>
        <dbReference type="Pfam" id="PF01782"/>
    </source>
</evidence>
<dbReference type="PANTHER" id="PTHR33692">
    <property type="entry name" value="RIBOSOME MATURATION FACTOR RIMM"/>
    <property type="match status" value="1"/>
</dbReference>
<dbReference type="SUPFAM" id="SSF50346">
    <property type="entry name" value="PRC-barrel domain"/>
    <property type="match status" value="1"/>
</dbReference>
<comment type="similarity">
    <text evidence="5">Belongs to the RimM family.</text>
</comment>
<dbReference type="Pfam" id="PF01782">
    <property type="entry name" value="RimM"/>
    <property type="match status" value="1"/>
</dbReference>
<comment type="caution">
    <text evidence="9">The sequence shown here is derived from an EMBL/GenBank/DDBJ whole genome shotgun (WGS) entry which is preliminary data.</text>
</comment>
<keyword evidence="2 5" id="KW-0690">Ribosome biogenesis</keyword>
<protein>
    <recommendedName>
        <fullName evidence="5">Ribosome maturation factor RimM</fullName>
    </recommendedName>
</protein>
<evidence type="ECO:0000313" key="9">
    <source>
        <dbReference type="EMBL" id="MFC3637271.1"/>
    </source>
</evidence>
<dbReference type="InterPro" id="IPR002676">
    <property type="entry name" value="RimM_N"/>
</dbReference>
<dbReference type="Pfam" id="PF24986">
    <property type="entry name" value="PRC_RimM"/>
    <property type="match status" value="1"/>
</dbReference>
<keyword evidence="4 5" id="KW-0143">Chaperone</keyword>
<dbReference type="EMBL" id="JBHRYC010000031">
    <property type="protein sequence ID" value="MFC3637271.1"/>
    <property type="molecule type" value="Genomic_DNA"/>
</dbReference>
<dbReference type="NCBIfam" id="TIGR02273">
    <property type="entry name" value="16S_RimM"/>
    <property type="match status" value="1"/>
</dbReference>
<accession>A0ABV7UFI6</accession>
<proteinExistence type="inferred from homology"/>
<dbReference type="Proteomes" id="UP001595704">
    <property type="component" value="Unassembled WGS sequence"/>
</dbReference>
<comment type="domain">
    <text evidence="5">The PRC barrel domain binds ribosomal protein uS19.</text>
</comment>
<dbReference type="SUPFAM" id="SSF50447">
    <property type="entry name" value="Translation proteins"/>
    <property type="match status" value="1"/>
</dbReference>
<dbReference type="RefSeq" id="WP_210319909.1">
    <property type="nucleotide sequence ID" value="NZ_BNCG01000029.1"/>
</dbReference>
<dbReference type="Gene3D" id="2.30.30.240">
    <property type="entry name" value="PRC-barrel domain"/>
    <property type="match status" value="1"/>
</dbReference>
<keyword evidence="10" id="KW-1185">Reference proteome</keyword>
<evidence type="ECO:0000256" key="3">
    <source>
        <dbReference type="ARBA" id="ARBA00022552"/>
    </source>
</evidence>
<dbReference type="InterPro" id="IPR011961">
    <property type="entry name" value="RimM"/>
</dbReference>
<evidence type="ECO:0000259" key="8">
    <source>
        <dbReference type="Pfam" id="PF24986"/>
    </source>
</evidence>
<feature type="compositionally biased region" description="Acidic residues" evidence="6">
    <location>
        <begin position="173"/>
        <end position="184"/>
    </location>
</feature>
<evidence type="ECO:0000256" key="2">
    <source>
        <dbReference type="ARBA" id="ARBA00022517"/>
    </source>
</evidence>
<evidence type="ECO:0000256" key="6">
    <source>
        <dbReference type="SAM" id="MobiDB-lite"/>
    </source>
</evidence>
<keyword evidence="3 5" id="KW-0698">rRNA processing</keyword>
<dbReference type="Gene3D" id="2.40.30.60">
    <property type="entry name" value="RimM"/>
    <property type="match status" value="1"/>
</dbReference>
<dbReference type="InterPro" id="IPR036976">
    <property type="entry name" value="RimM_N_sf"/>
</dbReference>
<evidence type="ECO:0000256" key="4">
    <source>
        <dbReference type="ARBA" id="ARBA00023186"/>
    </source>
</evidence>
<feature type="region of interest" description="Disordered" evidence="6">
    <location>
        <begin position="164"/>
        <end position="199"/>
    </location>
</feature>
<dbReference type="HAMAP" id="MF_00014">
    <property type="entry name" value="Ribosome_mat_RimM"/>
    <property type="match status" value="1"/>
</dbReference>
<gene>
    <name evidence="5 9" type="primary">rimM</name>
    <name evidence="9" type="ORF">ACFONL_07725</name>
</gene>
<organism evidence="9 10">
    <name type="scientific">Camelimonas fluminis</name>
    <dbReference type="NCBI Taxonomy" id="1576911"/>
    <lineage>
        <taxon>Bacteria</taxon>
        <taxon>Pseudomonadati</taxon>
        <taxon>Pseudomonadota</taxon>
        <taxon>Alphaproteobacteria</taxon>
        <taxon>Hyphomicrobiales</taxon>
        <taxon>Chelatococcaceae</taxon>
        <taxon>Camelimonas</taxon>
    </lineage>
</organism>
<evidence type="ECO:0000256" key="1">
    <source>
        <dbReference type="ARBA" id="ARBA00022490"/>
    </source>
</evidence>
<sequence length="199" mass="21195">MAEFGRAHGVRGEVRLKSWTADPASVRDYGPFVSADGRPLRLTSLRPAPGGEADMFIVQVEGVGDRSAAEALARQRLFVPRDRLPQLDDEDEFYLADLVGLAVENDGGRQIGEVIAVHDFGAGDVIEIRPLAATGEKRGSVMVAFTRDFVPVVDIAGRRVVVTPDPFLSDGQDSGDEGPDDEGPDDRSPRGPAGDGIAS</sequence>
<keyword evidence="1 5" id="KW-0963">Cytoplasm</keyword>
<dbReference type="InterPro" id="IPR009000">
    <property type="entry name" value="Transl_B-barrel_sf"/>
</dbReference>
<dbReference type="PANTHER" id="PTHR33692:SF1">
    <property type="entry name" value="RIBOSOME MATURATION FACTOR RIMM"/>
    <property type="match status" value="1"/>
</dbReference>
<name>A0ABV7UFI6_9HYPH</name>
<evidence type="ECO:0000256" key="5">
    <source>
        <dbReference type="HAMAP-Rule" id="MF_00014"/>
    </source>
</evidence>
<dbReference type="InterPro" id="IPR011033">
    <property type="entry name" value="PRC_barrel-like_sf"/>
</dbReference>